<comment type="caution">
    <text evidence="1">The sequence shown here is derived from an EMBL/GenBank/DDBJ whole genome shotgun (WGS) entry which is preliminary data.</text>
</comment>
<sequence>MPDGSALAIVDLINELKDNENADVWKEGLANLRRKPSSKSVRHTLSSVLDTMRFLCPYGPVHLFETPAANAWKEGLAGLLGLTL</sequence>
<dbReference type="Proteomes" id="UP000789739">
    <property type="component" value="Unassembled WGS sequence"/>
</dbReference>
<keyword evidence="2" id="KW-1185">Reference proteome</keyword>
<protein>
    <submittedName>
        <fullName evidence="1">5093_t:CDS:1</fullName>
    </submittedName>
</protein>
<dbReference type="EMBL" id="CAJVPI010000024">
    <property type="protein sequence ID" value="CAG8459262.1"/>
    <property type="molecule type" value="Genomic_DNA"/>
</dbReference>
<accession>A0A9N8YVW7</accession>
<evidence type="ECO:0000313" key="1">
    <source>
        <dbReference type="EMBL" id="CAG8459262.1"/>
    </source>
</evidence>
<proteinExistence type="predicted"/>
<dbReference type="AlphaFoldDB" id="A0A9N8YVW7"/>
<gene>
    <name evidence="1" type="ORF">PBRASI_LOCUS490</name>
</gene>
<evidence type="ECO:0000313" key="2">
    <source>
        <dbReference type="Proteomes" id="UP000789739"/>
    </source>
</evidence>
<organism evidence="1 2">
    <name type="scientific">Paraglomus brasilianum</name>
    <dbReference type="NCBI Taxonomy" id="144538"/>
    <lineage>
        <taxon>Eukaryota</taxon>
        <taxon>Fungi</taxon>
        <taxon>Fungi incertae sedis</taxon>
        <taxon>Mucoromycota</taxon>
        <taxon>Glomeromycotina</taxon>
        <taxon>Glomeromycetes</taxon>
        <taxon>Paraglomerales</taxon>
        <taxon>Paraglomeraceae</taxon>
        <taxon>Paraglomus</taxon>
    </lineage>
</organism>
<reference evidence="1" key="1">
    <citation type="submission" date="2021-06" db="EMBL/GenBank/DDBJ databases">
        <authorList>
            <person name="Kallberg Y."/>
            <person name="Tangrot J."/>
            <person name="Rosling A."/>
        </authorList>
    </citation>
    <scope>NUCLEOTIDE SEQUENCE</scope>
    <source>
        <strain evidence="1">BR232B</strain>
    </source>
</reference>
<name>A0A9N8YVW7_9GLOM</name>